<dbReference type="InterPro" id="IPR013429">
    <property type="entry name" value="Regulatory_FmdB_Zinc_ribbon"/>
</dbReference>
<name>A0A0V9UM76_9NOCA</name>
<evidence type="ECO:0000313" key="3">
    <source>
        <dbReference type="EMBL" id="KSZ59105.1"/>
    </source>
</evidence>
<evidence type="ECO:0000259" key="2">
    <source>
        <dbReference type="SMART" id="SM00834"/>
    </source>
</evidence>
<dbReference type="Proteomes" id="UP000053060">
    <property type="component" value="Unassembled WGS sequence"/>
</dbReference>
<reference evidence="4" key="1">
    <citation type="submission" date="2015-01" db="EMBL/GenBank/DDBJ databases">
        <title>Draft genome sequence of Rhodococcus pyridinivorans strain KG-16, a hydrocarbon-degrading bacterium.</title>
        <authorList>
            <person name="Aggarwal R.K."/>
            <person name="Dawar C."/>
        </authorList>
    </citation>
    <scope>NUCLEOTIDE SEQUENCE [LARGE SCALE GENOMIC DNA]</scope>
    <source>
        <strain evidence="4">KG-16</strain>
    </source>
</reference>
<organism evidence="3 4">
    <name type="scientific">Rhodococcus pyridinivorans KG-16</name>
    <dbReference type="NCBI Taxonomy" id="1441730"/>
    <lineage>
        <taxon>Bacteria</taxon>
        <taxon>Bacillati</taxon>
        <taxon>Actinomycetota</taxon>
        <taxon>Actinomycetes</taxon>
        <taxon>Mycobacteriales</taxon>
        <taxon>Nocardiaceae</taxon>
        <taxon>Rhodococcus</taxon>
    </lineage>
</organism>
<dbReference type="SMART" id="SM00834">
    <property type="entry name" value="CxxC_CXXC_SSSS"/>
    <property type="match status" value="1"/>
</dbReference>
<protein>
    <submittedName>
        <fullName evidence="3">Regulatory protein</fullName>
    </submittedName>
</protein>
<dbReference type="Pfam" id="PF09723">
    <property type="entry name" value="Zn_ribbon_8"/>
    <property type="match status" value="1"/>
</dbReference>
<dbReference type="NCBIfam" id="TIGR02605">
    <property type="entry name" value="CxxC_CxxC_SSSS"/>
    <property type="match status" value="1"/>
</dbReference>
<dbReference type="PATRIC" id="fig|1441730.3.peg.2176"/>
<evidence type="ECO:0000313" key="4">
    <source>
        <dbReference type="Proteomes" id="UP000053060"/>
    </source>
</evidence>
<proteinExistence type="predicted"/>
<evidence type="ECO:0000256" key="1">
    <source>
        <dbReference type="SAM" id="MobiDB-lite"/>
    </source>
</evidence>
<comment type="caution">
    <text evidence="3">The sequence shown here is derived from an EMBL/GenBank/DDBJ whole genome shotgun (WGS) entry which is preliminary data.</text>
</comment>
<accession>A0A0V9UM76</accession>
<feature type="domain" description="Putative regulatory protein FmdB zinc ribbon" evidence="2">
    <location>
        <begin position="1"/>
        <end position="41"/>
    </location>
</feature>
<dbReference type="EMBL" id="AZXY01000004">
    <property type="protein sequence ID" value="KSZ59105.1"/>
    <property type="molecule type" value="Genomic_DNA"/>
</dbReference>
<sequence length="96" mass="10254">MPLYEFRCADCGPFDVSLPMSEVSSSTPCPQCAQQARRSLTAPRLGRGGSAAMRLHDATARTASEPDVVSGALPGAPRRPARPVTTDPRHRSLPRP</sequence>
<reference evidence="3 4" key="2">
    <citation type="journal article" date="2016" name="Genome Announc.">
        <title>Draft Genome Sequence of a Versatile Hydrocarbon-Degrading Bacterium, Rhodococcus pyridinivorans Strain KG-16, Collected from Oil Fields in India.</title>
        <authorList>
            <person name="Aggarwal R.K."/>
            <person name="Dawar C."/>
            <person name="Phanindranath R."/>
            <person name="Mutnuri L."/>
            <person name="Dayal A.M."/>
        </authorList>
    </citation>
    <scope>NUCLEOTIDE SEQUENCE [LARGE SCALE GENOMIC DNA]</scope>
    <source>
        <strain evidence="3 4">KG-16</strain>
    </source>
</reference>
<dbReference type="AlphaFoldDB" id="A0A0V9UM76"/>
<feature type="region of interest" description="Disordered" evidence="1">
    <location>
        <begin position="55"/>
        <end position="96"/>
    </location>
</feature>
<gene>
    <name evidence="3" type="ORF">Z045_10450</name>
</gene>